<dbReference type="Proteomes" id="UP000217257">
    <property type="component" value="Chromosome"/>
</dbReference>
<sequence>MFKLTSATFKAMSKEAAKTFPDRLLAFIREHLPEKSGEGARAELQVALVRGRWWGLTSERELAAYAVLAFIRGMHFDEEAWIKQILEDASLVFSERLDKVYEQLIREAVVADSALARGVHP</sequence>
<reference evidence="1 2" key="1">
    <citation type="submission" date="2017-06" db="EMBL/GenBank/DDBJ databases">
        <title>Sequencing and comparative analysis of myxobacterial genomes.</title>
        <authorList>
            <person name="Rupp O."/>
            <person name="Goesmann A."/>
            <person name="Sogaard-Andersen L."/>
        </authorList>
    </citation>
    <scope>NUCLEOTIDE SEQUENCE [LARGE SCALE GENOMIC DNA]</scope>
    <source>
        <strain evidence="1 2">DSM 52655</strain>
    </source>
</reference>
<evidence type="ECO:0000313" key="1">
    <source>
        <dbReference type="EMBL" id="ATB37204.1"/>
    </source>
</evidence>
<dbReference type="AlphaFoldDB" id="A0A250IZQ8"/>
<dbReference type="EMBL" id="CP022098">
    <property type="protein sequence ID" value="ATB37204.1"/>
    <property type="molecule type" value="Genomic_DNA"/>
</dbReference>
<gene>
    <name evidence="1" type="ORF">CYFUS_002625</name>
</gene>
<dbReference type="RefSeq" id="WP_095985552.1">
    <property type="nucleotide sequence ID" value="NZ_CP022098.1"/>
</dbReference>
<proteinExistence type="predicted"/>
<evidence type="ECO:0000313" key="2">
    <source>
        <dbReference type="Proteomes" id="UP000217257"/>
    </source>
</evidence>
<accession>A0A250IZQ8</accession>
<name>A0A250IZQ8_9BACT</name>
<organism evidence="1 2">
    <name type="scientific">Cystobacter fuscus</name>
    <dbReference type="NCBI Taxonomy" id="43"/>
    <lineage>
        <taxon>Bacteria</taxon>
        <taxon>Pseudomonadati</taxon>
        <taxon>Myxococcota</taxon>
        <taxon>Myxococcia</taxon>
        <taxon>Myxococcales</taxon>
        <taxon>Cystobacterineae</taxon>
        <taxon>Archangiaceae</taxon>
        <taxon>Cystobacter</taxon>
    </lineage>
</organism>
<dbReference type="KEGG" id="cfus:CYFUS_002625"/>
<protein>
    <submittedName>
        <fullName evidence="1">Uncharacterized protein</fullName>
    </submittedName>
</protein>